<reference evidence="6 7" key="1">
    <citation type="journal article" date="2021" name="Comput. Struct. Biotechnol. J.">
        <title>De novo genome assembly of the potent medicinal plant Rehmannia glutinosa using nanopore technology.</title>
        <authorList>
            <person name="Ma L."/>
            <person name="Dong C."/>
            <person name="Song C."/>
            <person name="Wang X."/>
            <person name="Zheng X."/>
            <person name="Niu Y."/>
            <person name="Chen S."/>
            <person name="Feng W."/>
        </authorList>
    </citation>
    <scope>NUCLEOTIDE SEQUENCE [LARGE SCALE GENOMIC DNA]</scope>
    <source>
        <strain evidence="6">DH-2019</strain>
    </source>
</reference>
<dbReference type="EMBL" id="JABTTQ020000006">
    <property type="protein sequence ID" value="KAK6153509.1"/>
    <property type="molecule type" value="Genomic_DNA"/>
</dbReference>
<dbReference type="InterPro" id="IPR013083">
    <property type="entry name" value="Znf_RING/FYVE/PHD"/>
</dbReference>
<gene>
    <name evidence="6" type="ORF">DH2020_013148</name>
</gene>
<keyword evidence="3" id="KW-0862">Zinc</keyword>
<evidence type="ECO:0000256" key="2">
    <source>
        <dbReference type="ARBA" id="ARBA00022771"/>
    </source>
</evidence>
<evidence type="ECO:0000256" key="1">
    <source>
        <dbReference type="ARBA" id="ARBA00022723"/>
    </source>
</evidence>
<dbReference type="PROSITE" id="PS50089">
    <property type="entry name" value="ZF_RING_2"/>
    <property type="match status" value="1"/>
</dbReference>
<evidence type="ECO:0000313" key="7">
    <source>
        <dbReference type="Proteomes" id="UP001318860"/>
    </source>
</evidence>
<evidence type="ECO:0000256" key="4">
    <source>
        <dbReference type="PROSITE-ProRule" id="PRU00175"/>
    </source>
</evidence>
<evidence type="ECO:0000259" key="5">
    <source>
        <dbReference type="PROSITE" id="PS50089"/>
    </source>
</evidence>
<keyword evidence="2 4" id="KW-0863">Zinc-finger</keyword>
<dbReference type="InterPro" id="IPR052788">
    <property type="entry name" value="RING-type_E3_ligase_ATL"/>
</dbReference>
<evidence type="ECO:0000256" key="3">
    <source>
        <dbReference type="ARBA" id="ARBA00022833"/>
    </source>
</evidence>
<evidence type="ECO:0000313" key="6">
    <source>
        <dbReference type="EMBL" id="KAK6153509.1"/>
    </source>
</evidence>
<dbReference type="Gene3D" id="3.30.40.10">
    <property type="entry name" value="Zinc/RING finger domain, C3HC4 (zinc finger)"/>
    <property type="match status" value="1"/>
</dbReference>
<dbReference type="InterPro" id="IPR001841">
    <property type="entry name" value="Znf_RING"/>
</dbReference>
<dbReference type="PANTHER" id="PTHR45798">
    <property type="entry name" value="RING-H2 FINGER PROTEIN ATL61-RELATED-RELATED"/>
    <property type="match status" value="1"/>
</dbReference>
<accession>A0ABR0X4J3</accession>
<sequence length="284" mass="33115">MGNRAGYEYNYRIWTDEKMISDEIISDYNESLSRGSDVFMFDIRTKFILKRRRTEAKCSYNCINIDDDNEYDDDEIIGSESSSVCIDEFWLVPRHLDQSMLLAAYANYRLDEYWMPHQQIQKLVREAFDFARQKVAVPASLAQAGTVVPVVVEIEVCTVQQQGELVDDVMDRAIRPERLSPIFVWNCNYKDYYIDHHLSSFLRDLSRIRVEDVDKRYLGLMEVCSICLGNPTIGAQICVLPSCRHAFHFHCVVTWLTKRNSCPMCRQPVHDFPIYQGNQIPIPQ</sequence>
<organism evidence="6 7">
    <name type="scientific">Rehmannia glutinosa</name>
    <name type="common">Chinese foxglove</name>
    <dbReference type="NCBI Taxonomy" id="99300"/>
    <lineage>
        <taxon>Eukaryota</taxon>
        <taxon>Viridiplantae</taxon>
        <taxon>Streptophyta</taxon>
        <taxon>Embryophyta</taxon>
        <taxon>Tracheophyta</taxon>
        <taxon>Spermatophyta</taxon>
        <taxon>Magnoliopsida</taxon>
        <taxon>eudicotyledons</taxon>
        <taxon>Gunneridae</taxon>
        <taxon>Pentapetalae</taxon>
        <taxon>asterids</taxon>
        <taxon>lamiids</taxon>
        <taxon>Lamiales</taxon>
        <taxon>Orobanchaceae</taxon>
        <taxon>Rehmannieae</taxon>
        <taxon>Rehmannia</taxon>
    </lineage>
</organism>
<feature type="domain" description="RING-type" evidence="5">
    <location>
        <begin position="224"/>
        <end position="266"/>
    </location>
</feature>
<dbReference type="SUPFAM" id="SSF57850">
    <property type="entry name" value="RING/U-box"/>
    <property type="match status" value="1"/>
</dbReference>
<comment type="caution">
    <text evidence="6">The sequence shown here is derived from an EMBL/GenBank/DDBJ whole genome shotgun (WGS) entry which is preliminary data.</text>
</comment>
<keyword evidence="1" id="KW-0479">Metal-binding</keyword>
<dbReference type="CDD" id="cd16454">
    <property type="entry name" value="RING-H2_PA-TM-RING"/>
    <property type="match status" value="1"/>
</dbReference>
<dbReference type="Pfam" id="PF13639">
    <property type="entry name" value="zf-RING_2"/>
    <property type="match status" value="1"/>
</dbReference>
<keyword evidence="7" id="KW-1185">Reference proteome</keyword>
<name>A0ABR0X4J3_REHGL</name>
<dbReference type="SMART" id="SM00184">
    <property type="entry name" value="RING"/>
    <property type="match status" value="1"/>
</dbReference>
<dbReference type="PANTHER" id="PTHR45798:SF88">
    <property type="entry name" value="RING-H2 FINGER PROTEIN ATL61-RELATED"/>
    <property type="match status" value="1"/>
</dbReference>
<protein>
    <recommendedName>
        <fullName evidence="5">RING-type domain-containing protein</fullName>
    </recommendedName>
</protein>
<dbReference type="Proteomes" id="UP001318860">
    <property type="component" value="Unassembled WGS sequence"/>
</dbReference>
<proteinExistence type="predicted"/>